<dbReference type="RefSeq" id="WP_094788985.1">
    <property type="nucleotide sequence ID" value="NZ_NDXW01000001.1"/>
</dbReference>
<organism evidence="1 2">
    <name type="scientific">Zooshikella ganghwensis</name>
    <dbReference type="NCBI Taxonomy" id="202772"/>
    <lineage>
        <taxon>Bacteria</taxon>
        <taxon>Pseudomonadati</taxon>
        <taxon>Pseudomonadota</taxon>
        <taxon>Gammaproteobacteria</taxon>
        <taxon>Oceanospirillales</taxon>
        <taxon>Zooshikellaceae</taxon>
        <taxon>Zooshikella</taxon>
    </lineage>
</organism>
<accession>A0A4P9VRG1</accession>
<comment type="caution">
    <text evidence="1">The sequence shown here is derived from an EMBL/GenBank/DDBJ whole genome shotgun (WGS) entry which is preliminary data.</text>
</comment>
<proteinExistence type="predicted"/>
<reference evidence="1 2" key="1">
    <citation type="submission" date="2017-04" db="EMBL/GenBank/DDBJ databases">
        <title>Draft genome sequence of Zooshikella ganghwensis VG4 isolated from Red Sea sediments.</title>
        <authorList>
            <person name="Rehman Z."/>
            <person name="Alam I."/>
            <person name="Kamau A."/>
            <person name="Bajic V."/>
            <person name="Leiknes T."/>
        </authorList>
    </citation>
    <scope>NUCLEOTIDE SEQUENCE [LARGE SCALE GENOMIC DNA]</scope>
    <source>
        <strain evidence="1 2">VG4</strain>
    </source>
</reference>
<dbReference type="Proteomes" id="UP000257039">
    <property type="component" value="Unassembled WGS sequence"/>
</dbReference>
<sequence length="132" mass="15977">MKICNQLIFQCFWVVKKEPHPKAFHDHSTKVLTRAGDESRRLYKDFCKKLLNQKFKKPIQRYELQEFMDARKKSNSAMFKVIEDGINQFQNLYPTDYKTMFDGIQGSFTYTDHDDYAVSPDYWVKYYRTHCY</sequence>
<protein>
    <submittedName>
        <fullName evidence="1">Uncharacterized protein</fullName>
    </submittedName>
</protein>
<dbReference type="EMBL" id="NDXW01000001">
    <property type="protein sequence ID" value="RDH46178.1"/>
    <property type="molecule type" value="Genomic_DNA"/>
</dbReference>
<keyword evidence="2" id="KW-1185">Reference proteome</keyword>
<gene>
    <name evidence="1" type="ORF">B9G39_23515</name>
</gene>
<evidence type="ECO:0000313" key="1">
    <source>
        <dbReference type="EMBL" id="RDH46178.1"/>
    </source>
</evidence>
<name>A0A4P9VRG1_9GAMM</name>
<dbReference type="AlphaFoldDB" id="A0A4P9VRG1"/>
<evidence type="ECO:0000313" key="2">
    <source>
        <dbReference type="Proteomes" id="UP000257039"/>
    </source>
</evidence>